<feature type="transmembrane region" description="Helical" evidence="1">
    <location>
        <begin position="16"/>
        <end position="35"/>
    </location>
</feature>
<name>A0A6M9PGH8_9BURK</name>
<dbReference type="RefSeq" id="WP_173942062.1">
    <property type="nucleotide sequence ID" value="NZ_CP028941.1"/>
</dbReference>
<feature type="transmembrane region" description="Helical" evidence="1">
    <location>
        <begin position="218"/>
        <end position="235"/>
    </location>
</feature>
<protein>
    <submittedName>
        <fullName evidence="2">Uncharacterized protein</fullName>
    </submittedName>
</protein>
<feature type="transmembrane region" description="Helical" evidence="1">
    <location>
        <begin position="41"/>
        <end position="63"/>
    </location>
</feature>
<evidence type="ECO:0000313" key="3">
    <source>
        <dbReference type="Proteomes" id="UP000500806"/>
    </source>
</evidence>
<accession>A0A6M9PGH8</accession>
<dbReference type="EMBL" id="CP028941">
    <property type="protein sequence ID" value="QKM61910.1"/>
    <property type="molecule type" value="Genomic_DNA"/>
</dbReference>
<proteinExistence type="predicted"/>
<feature type="transmembrane region" description="Helical" evidence="1">
    <location>
        <begin position="194"/>
        <end position="212"/>
    </location>
</feature>
<reference evidence="2 3" key="1">
    <citation type="submission" date="2018-04" db="EMBL/GenBank/DDBJ databases">
        <title>Polynucleobacter sp. LimPoW16 genome.</title>
        <authorList>
            <person name="Hahn M.W."/>
        </authorList>
    </citation>
    <scope>NUCLEOTIDE SEQUENCE [LARGE SCALE GENOMIC DNA]</scope>
    <source>
        <strain evidence="2 3">LimPoW16</strain>
    </source>
</reference>
<dbReference type="KEGG" id="pani:DCO16_01715"/>
<gene>
    <name evidence="2" type="ORF">DCO16_01715</name>
</gene>
<dbReference type="Proteomes" id="UP000500806">
    <property type="component" value="Chromosome"/>
</dbReference>
<feature type="transmembrane region" description="Helical" evidence="1">
    <location>
        <begin position="240"/>
        <end position="259"/>
    </location>
</feature>
<keyword evidence="3" id="KW-1185">Reference proteome</keyword>
<keyword evidence="1" id="KW-0472">Membrane</keyword>
<dbReference type="AlphaFoldDB" id="A0A6M9PGH8"/>
<organism evidence="2 3">
    <name type="scientific">Polynucleobacter antarcticus</name>
    <dbReference type="NCBI Taxonomy" id="1743162"/>
    <lineage>
        <taxon>Bacteria</taxon>
        <taxon>Pseudomonadati</taxon>
        <taxon>Pseudomonadota</taxon>
        <taxon>Betaproteobacteria</taxon>
        <taxon>Burkholderiales</taxon>
        <taxon>Burkholderiaceae</taxon>
        <taxon>Polynucleobacter</taxon>
    </lineage>
</organism>
<feature type="transmembrane region" description="Helical" evidence="1">
    <location>
        <begin position="101"/>
        <end position="120"/>
    </location>
</feature>
<feature type="transmembrane region" description="Helical" evidence="1">
    <location>
        <begin position="127"/>
        <end position="148"/>
    </location>
</feature>
<keyword evidence="1" id="KW-0812">Transmembrane</keyword>
<evidence type="ECO:0000313" key="2">
    <source>
        <dbReference type="EMBL" id="QKM61910.1"/>
    </source>
</evidence>
<feature type="transmembrane region" description="Helical" evidence="1">
    <location>
        <begin position="75"/>
        <end position="95"/>
    </location>
</feature>
<evidence type="ECO:0000256" key="1">
    <source>
        <dbReference type="SAM" id="Phobius"/>
    </source>
</evidence>
<keyword evidence="1" id="KW-1133">Transmembrane helix</keyword>
<sequence>MIFQGASQLGLNKHEILPYFFVSIVLVGTIGATSFCLPNNVLSYVGFGFMAVYFLVSLFISGGPKKQVKLYLQDLVPLGLLIIWVYGVTRGLYLGNEPSNIFRNFFGLVIYSAYFIFIALGLEVKRIYKVVITSTAMVCFVMYSVFIWDKAFSKYFYIGADFAQLSVRSYYSDNMTLLCGSLTLLSLGFMRRFLSFNALILIALNTFALLQITFSKPLLIYYALFLLFQIYIYVINFKNIYYRGIILIGLLVCLAIYPLKVEFSDNRYVAAFLGEIRITYFQDLFASSADAGRAPEEGQELRQLKMRSNKVLVANQSESNQEKVNDSASKDFLEAKHVKVLDPPKTFNSKSTSEKKSK</sequence>